<accession>A0A9P3CAP9</accession>
<dbReference type="Gene3D" id="2.100.10.30">
    <property type="entry name" value="Jacalin-like lectin domain"/>
    <property type="match status" value="1"/>
</dbReference>
<dbReference type="InterPro" id="IPR036047">
    <property type="entry name" value="F-box-like_dom_sf"/>
</dbReference>
<feature type="domain" description="F-box" evidence="1">
    <location>
        <begin position="203"/>
        <end position="249"/>
    </location>
</feature>
<dbReference type="Pfam" id="PF24539">
    <property type="entry name" value="DUF7600"/>
    <property type="match status" value="1"/>
</dbReference>
<dbReference type="GeneID" id="68285714"/>
<dbReference type="PROSITE" id="PS50181">
    <property type="entry name" value="FBOX"/>
    <property type="match status" value="1"/>
</dbReference>
<evidence type="ECO:0000313" key="2">
    <source>
        <dbReference type="EMBL" id="GIZ36670.1"/>
    </source>
</evidence>
<dbReference type="OrthoDB" id="3646162at2759"/>
<sequence>MEVEFRCVICGLYIHGANETAQSWLQEFRTVYSSPQGLCVTGVGLYKQANAGHFTAPTSRNQTWSTIGPDDEVATIRVMSQPPAADNTHGFLLHASCWTLLEKYVAPHEVDIGRLLELCVSVPYAAECHGLAWDHCYGDLIYRDEKSGYPWEDICRETDPEHEPQPRAKRYLNNDPCKVNLLRLQKDLVSKPPNGPKDCSFVGDCFAQLPLELREMIAELLTTQEVFNIRSAARSFWPIFESKAFWKSRFRFGGDREFLFEALEQKDKIDLRALWRVTGRFRKNCLGNRRRVWAILQTIVPLMDARITPVAPDQPGVRQGPGAGVSGHSHADISTGPHAVYRRGCAIFHKRRLYWPEKIVRIAASLAGAGGATYVSGFQFHTEDGPSASVGYLSPNQQACTIDSQIVGFLVAVDSGGLRAIRVLTSSNQQTPWLGDPTGAPVTERFIEAGPFLQVGLAFDAFKIVSIYFDTGRSTDPWQTETGVVNLRRMALWYPCVPPSSLHLVDQHPHWTSNFEPVTWTTFGGPRGEHLKCLTNVFVTRRLAITEIDFQFSDDAPPESDTSLGHCGLCDAGENFEIHGAEGEIITSISVAYESGDLYFEPTIEEDVLAAIKIETSWGMSHAFLPEGTREEDFHFKELPTEKDTIITGLYSTQHPIHGFTGLGVITETLPDILAASETNPCMSQLREAEEFDTCSDYESMVHADV</sequence>
<dbReference type="SUPFAM" id="SSF51101">
    <property type="entry name" value="Mannose-binding lectins"/>
    <property type="match status" value="1"/>
</dbReference>
<proteinExistence type="predicted"/>
<comment type="caution">
    <text evidence="2">The sequence shown here is derived from an EMBL/GenBank/DDBJ whole genome shotgun (WGS) entry which is preliminary data.</text>
</comment>
<dbReference type="RefSeq" id="XP_044651157.1">
    <property type="nucleotide sequence ID" value="XM_044795222.1"/>
</dbReference>
<dbReference type="SUPFAM" id="SSF81383">
    <property type="entry name" value="F-box domain"/>
    <property type="match status" value="1"/>
</dbReference>
<protein>
    <recommendedName>
        <fullName evidence="1">F-box domain-containing protein</fullName>
    </recommendedName>
</protein>
<keyword evidence="3" id="KW-1185">Reference proteome</keyword>
<organism evidence="2 3">
    <name type="scientific">Cercospora kikuchii</name>
    <dbReference type="NCBI Taxonomy" id="84275"/>
    <lineage>
        <taxon>Eukaryota</taxon>
        <taxon>Fungi</taxon>
        <taxon>Dikarya</taxon>
        <taxon>Ascomycota</taxon>
        <taxon>Pezizomycotina</taxon>
        <taxon>Dothideomycetes</taxon>
        <taxon>Dothideomycetidae</taxon>
        <taxon>Mycosphaerellales</taxon>
        <taxon>Mycosphaerellaceae</taxon>
        <taxon>Cercospora</taxon>
    </lineage>
</organism>
<evidence type="ECO:0000259" key="1">
    <source>
        <dbReference type="PROSITE" id="PS50181"/>
    </source>
</evidence>
<dbReference type="InterPro" id="IPR056021">
    <property type="entry name" value="DUF7600"/>
</dbReference>
<gene>
    <name evidence="2" type="ORF">CKM354_000013900</name>
</gene>
<dbReference type="AlphaFoldDB" id="A0A9P3CAP9"/>
<dbReference type="EMBL" id="BOLY01000001">
    <property type="protein sequence ID" value="GIZ36670.1"/>
    <property type="molecule type" value="Genomic_DNA"/>
</dbReference>
<dbReference type="InterPro" id="IPR036404">
    <property type="entry name" value="Jacalin-like_lectin_dom_sf"/>
</dbReference>
<dbReference type="InterPro" id="IPR001810">
    <property type="entry name" value="F-box_dom"/>
</dbReference>
<reference evidence="2 3" key="1">
    <citation type="submission" date="2021-01" db="EMBL/GenBank/DDBJ databases">
        <title>Cercospora kikuchii MAFF 305040 whole genome shotgun sequence.</title>
        <authorList>
            <person name="Kashiwa T."/>
            <person name="Suzuki T."/>
        </authorList>
    </citation>
    <scope>NUCLEOTIDE SEQUENCE [LARGE SCALE GENOMIC DNA]</scope>
    <source>
        <strain evidence="2 3">MAFF 305040</strain>
    </source>
</reference>
<evidence type="ECO:0000313" key="3">
    <source>
        <dbReference type="Proteomes" id="UP000825890"/>
    </source>
</evidence>
<dbReference type="Proteomes" id="UP000825890">
    <property type="component" value="Unassembled WGS sequence"/>
</dbReference>
<name>A0A9P3CAP9_9PEZI</name>